<evidence type="ECO:0000313" key="8">
    <source>
        <dbReference type="Proteomes" id="UP000069272"/>
    </source>
</evidence>
<dbReference type="Pfam" id="PF00939">
    <property type="entry name" value="Na_sulph_symp"/>
    <property type="match status" value="2"/>
</dbReference>
<dbReference type="GO" id="GO:0015141">
    <property type="term" value="F:succinate transmembrane transporter activity"/>
    <property type="evidence" value="ECO:0007669"/>
    <property type="project" value="TreeGrafter"/>
</dbReference>
<evidence type="ECO:0000256" key="3">
    <source>
        <dbReference type="ARBA" id="ARBA00022448"/>
    </source>
</evidence>
<evidence type="ECO:0000313" key="7">
    <source>
        <dbReference type="EnsemblMetazoa" id="AALB005005-PA"/>
    </source>
</evidence>
<dbReference type="CDD" id="cd01115">
    <property type="entry name" value="SLC13_permease"/>
    <property type="match status" value="1"/>
</dbReference>
<dbReference type="EnsemblMetazoa" id="AALB005005-RA">
    <property type="protein sequence ID" value="AALB005005-PA"/>
    <property type="gene ID" value="AALB005005"/>
</dbReference>
<evidence type="ECO:0000256" key="4">
    <source>
        <dbReference type="ARBA" id="ARBA00022692"/>
    </source>
</evidence>
<proteinExistence type="inferred from homology"/>
<dbReference type="STRING" id="7167.A0A182FER4"/>
<keyword evidence="5" id="KW-1133">Transmembrane helix</keyword>
<keyword evidence="8" id="KW-1185">Reference proteome</keyword>
<evidence type="ECO:0008006" key="9">
    <source>
        <dbReference type="Google" id="ProtNLM"/>
    </source>
</evidence>
<comment type="subcellular location">
    <subcellularLocation>
        <location evidence="1">Membrane</location>
        <topology evidence="1">Multi-pass membrane protein</topology>
    </subcellularLocation>
</comment>
<evidence type="ECO:0000256" key="6">
    <source>
        <dbReference type="ARBA" id="ARBA00023136"/>
    </source>
</evidence>
<evidence type="ECO:0000256" key="1">
    <source>
        <dbReference type="ARBA" id="ARBA00004141"/>
    </source>
</evidence>
<reference evidence="7" key="2">
    <citation type="submission" date="2022-08" db="UniProtKB">
        <authorList>
            <consortium name="EnsemblMetazoa"/>
        </authorList>
    </citation>
    <scope>IDENTIFICATION</scope>
    <source>
        <strain evidence="7">STECLA/ALBI9_A</strain>
    </source>
</reference>
<keyword evidence="3" id="KW-0813">Transport</keyword>
<comment type="similarity">
    <text evidence="2">Belongs to the SLC13A/DASS transporter (TC 2.A.47) family. NADC subfamily.</text>
</comment>
<dbReference type="PANTHER" id="PTHR10283:SF82">
    <property type="entry name" value="SOLUTE CARRIER FAMILY 13 MEMBER 2"/>
    <property type="match status" value="1"/>
</dbReference>
<keyword evidence="6" id="KW-0472">Membrane</keyword>
<keyword evidence="4" id="KW-0812">Transmembrane</keyword>
<accession>A0A182FER4</accession>
<dbReference type="AlphaFoldDB" id="A0A182FER4"/>
<protein>
    <recommendedName>
        <fullName evidence="9">Citrate transporter-like domain-containing protein</fullName>
    </recommendedName>
</protein>
<dbReference type="GO" id="GO:0005886">
    <property type="term" value="C:plasma membrane"/>
    <property type="evidence" value="ECO:0007669"/>
    <property type="project" value="TreeGrafter"/>
</dbReference>
<evidence type="ECO:0000256" key="5">
    <source>
        <dbReference type="ARBA" id="ARBA00022989"/>
    </source>
</evidence>
<dbReference type="VEuPathDB" id="VectorBase:AALB20_035996"/>
<dbReference type="PROSITE" id="PS01271">
    <property type="entry name" value="NA_SULFATE"/>
    <property type="match status" value="2"/>
</dbReference>
<sequence length="1178" mass="129819">MADHKELQIEEAVALEMAEAPRVGCCRRTMKYIGAYWRSMVVIVAPMIAALVFLIDTTPAYRCMFVVVLMSLYWVTEALPLPVTSMLPIVLFPVLGVLETDRTCMMYMKETMLMFIGGIIIALAVEFCNLHKRVALKVISIIGCSQRRLNFGLTVVTMFVSMWISNTAAVAMMCPIMQAVLEELESVGCKAHVSVAREDASDAELFRNNVLQQGLCQMYERRKKTGEEEGMLGKEKLDDETPRPTKTTLCYFLGAAYASTLGGCGTIVGSGVNLTFKGIYESRFPNAPGIDFPKFMFYNVPGMLVYTFLTWVYLQWLYMGMFRPNSPEAKAADIGPEGEAVAKRVIETRYKELGPMTSHEKSVAFLFIVAVVLFFTREPGFITGWADILKEVKIKDATPAMFIVIVLFMIPANWRCFKFCRSNPGRLPTEATPGLITWKFINQKVPWSLIFLLGGGFALAEGGRESGMSKLLGNSLSGLKFLPPLLLLFVVCLTAQTLTEFTSNVAICNVILPVLAEMAIAIEIHPLYLMFPAAMSCSFAFHMPVGTPPNAIVAGVGNIAIKDMAIAGIGPSIFTLLVIWASFPTWGAVVYPELATFPDWARPMADLDGRHSKDAVVTLQLEEPLTEPDEGCCRRLALFLGVYWKTLIVLGAPCLAGCVFLFDTTPPYRCMFVVIVMALLWITEALPLAVTSMLPIVLFPMLGILDTNRTCMMYMKDTILMFIGGIVLALAVEYCNLHKRVALKVISVIGCSQRKLTFGLTAVTMFVSMWISNTATVAMMCPIVQAVLEELEAQGISKMYEESKSIESGSSQEEKSPRPTKTTLCYFLGTAYAATCGGCGTIVGSGANLTLKGIYESRFPDAPGIDFPKFMFYNVPGMLIYTFLTWMYLQWLFMGMFRPDSPEAKAANIGPEGEAVAKRVILQRYRELGPMTSHERGVAFFFILSIVLYFTREPGFTSGWAEMLPAVRIRDATPAIFIVIALFIVPSDWSCFRFFHKGGGRLPRHASPGLITWRFINQKTPWSLLFLLGGGFAIAEGGRTSGMAVLLAKSLVGLKVLPPLALLFVLCVVGEFLTEFTSNVAICNIVLPVLAEVAVAIEIHPLFLMFPVAIICSFSFHLPVGTPPNAIVAGVGNIPTKDMVIAGIGPSAFTLFVIWCLFPTWGAFIYPEMATFPDWARP</sequence>
<dbReference type="PANTHER" id="PTHR10283">
    <property type="entry name" value="SOLUTE CARRIER FAMILY 13 MEMBER"/>
    <property type="match status" value="1"/>
</dbReference>
<dbReference type="InterPro" id="IPR001898">
    <property type="entry name" value="SLC13A/DASS"/>
</dbReference>
<dbReference type="GO" id="GO:0015137">
    <property type="term" value="F:citrate transmembrane transporter activity"/>
    <property type="evidence" value="ECO:0007669"/>
    <property type="project" value="TreeGrafter"/>
</dbReference>
<dbReference type="InterPro" id="IPR031312">
    <property type="entry name" value="Na/sul_symport_CS"/>
</dbReference>
<evidence type="ECO:0000256" key="2">
    <source>
        <dbReference type="ARBA" id="ARBA00006772"/>
    </source>
</evidence>
<reference evidence="7 8" key="1">
    <citation type="journal article" date="2017" name="G3 (Bethesda)">
        <title>The Physical Genome Mapping of Anopheles albimanus Corrected Scaffold Misassemblies and Identified Interarm Rearrangements in Genus Anopheles.</title>
        <authorList>
            <person name="Artemov G.N."/>
            <person name="Peery A.N."/>
            <person name="Jiang X."/>
            <person name="Tu Z."/>
            <person name="Stegniy V.N."/>
            <person name="Sharakhova M.V."/>
            <person name="Sharakhov I.V."/>
        </authorList>
    </citation>
    <scope>NUCLEOTIDE SEQUENCE [LARGE SCALE GENOMIC DNA]</scope>
    <source>
        <strain evidence="7 8">ALBI9_A</strain>
    </source>
</reference>
<organism evidence="7 8">
    <name type="scientific">Anopheles albimanus</name>
    <name type="common">New world malaria mosquito</name>
    <dbReference type="NCBI Taxonomy" id="7167"/>
    <lineage>
        <taxon>Eukaryota</taxon>
        <taxon>Metazoa</taxon>
        <taxon>Ecdysozoa</taxon>
        <taxon>Arthropoda</taxon>
        <taxon>Hexapoda</taxon>
        <taxon>Insecta</taxon>
        <taxon>Pterygota</taxon>
        <taxon>Neoptera</taxon>
        <taxon>Endopterygota</taxon>
        <taxon>Diptera</taxon>
        <taxon>Nematocera</taxon>
        <taxon>Culicoidea</taxon>
        <taxon>Culicidae</taxon>
        <taxon>Anophelinae</taxon>
        <taxon>Anopheles</taxon>
    </lineage>
</organism>
<dbReference type="Proteomes" id="UP000069272">
    <property type="component" value="Chromosome 3L"/>
</dbReference>
<name>A0A182FER4_ANOAL</name>
<dbReference type="VEuPathDB" id="VectorBase:AALB005005"/>